<evidence type="ECO:0000313" key="2">
    <source>
        <dbReference type="Proteomes" id="UP000323067"/>
    </source>
</evidence>
<protein>
    <submittedName>
        <fullName evidence="1">Uncharacterized protein</fullName>
    </submittedName>
</protein>
<accession>A0A2H4SR59</accession>
<dbReference type="Proteomes" id="UP000323067">
    <property type="component" value="Chromosome iii"/>
</dbReference>
<name>A0A2H4SR59_CORMI</name>
<evidence type="ECO:0000313" key="1">
    <source>
        <dbReference type="EMBL" id="ATY65588.1"/>
    </source>
</evidence>
<dbReference type="VEuPathDB" id="FungiDB:A9K55_001323"/>
<dbReference type="EMBL" id="CP023326">
    <property type="protein sequence ID" value="ATY65588.1"/>
    <property type="molecule type" value="Genomic_DNA"/>
</dbReference>
<gene>
    <name evidence="1" type="ORF">A9K55_001323</name>
</gene>
<proteinExistence type="predicted"/>
<sequence length="100" mass="10930">MKQQLICIGLQPGANYCEICLPTVMRVKSAMVSVVKCCWYRGLAVTQRRVAQCLAAPGRTAVVCTCWQCCTVMCRGLGALQKLTVDDASRATDRPGICRM</sequence>
<reference evidence="1 2" key="1">
    <citation type="journal article" date="2017" name="BMC Genomics">
        <title>Chromosome level assembly and secondary metabolite potential of the parasitic fungus Cordyceps militaris.</title>
        <authorList>
            <person name="Kramer G.J."/>
            <person name="Nodwell J.R."/>
        </authorList>
    </citation>
    <scope>NUCLEOTIDE SEQUENCE [LARGE SCALE GENOMIC DNA]</scope>
    <source>
        <strain evidence="1 2">ATCC 34164</strain>
    </source>
</reference>
<dbReference type="AlphaFoldDB" id="A0A2H4SR59"/>
<dbReference type="VEuPathDB" id="FungiDB:CCM_08388"/>
<organism evidence="1 2">
    <name type="scientific">Cordyceps militaris</name>
    <name type="common">Caterpillar fungus</name>
    <name type="synonym">Clavaria militaris</name>
    <dbReference type="NCBI Taxonomy" id="73501"/>
    <lineage>
        <taxon>Eukaryota</taxon>
        <taxon>Fungi</taxon>
        <taxon>Dikarya</taxon>
        <taxon>Ascomycota</taxon>
        <taxon>Pezizomycotina</taxon>
        <taxon>Sordariomycetes</taxon>
        <taxon>Hypocreomycetidae</taxon>
        <taxon>Hypocreales</taxon>
        <taxon>Cordycipitaceae</taxon>
        <taxon>Cordyceps</taxon>
    </lineage>
</organism>